<dbReference type="Gene3D" id="3.40.50.150">
    <property type="entry name" value="Vaccinia Virus protein VP39"/>
    <property type="match status" value="1"/>
</dbReference>
<organism evidence="5 6">
    <name type="scientific">Paragemmobacter straminiformis</name>
    <dbReference type="NCBI Taxonomy" id="2045119"/>
    <lineage>
        <taxon>Bacteria</taxon>
        <taxon>Pseudomonadati</taxon>
        <taxon>Pseudomonadota</taxon>
        <taxon>Alphaproteobacteria</taxon>
        <taxon>Rhodobacterales</taxon>
        <taxon>Paracoccaceae</taxon>
        <taxon>Paragemmobacter</taxon>
    </lineage>
</organism>
<evidence type="ECO:0000313" key="6">
    <source>
        <dbReference type="Proteomes" id="UP000555411"/>
    </source>
</evidence>
<name>A0A842IBC0_9RHOB</name>
<keyword evidence="3" id="KW-0949">S-adenosyl-L-methionine</keyword>
<keyword evidence="6" id="KW-1185">Reference proteome</keyword>
<keyword evidence="1 5" id="KW-0489">Methyltransferase</keyword>
<dbReference type="Proteomes" id="UP000555411">
    <property type="component" value="Unassembled WGS sequence"/>
</dbReference>
<evidence type="ECO:0000256" key="2">
    <source>
        <dbReference type="ARBA" id="ARBA00022679"/>
    </source>
</evidence>
<evidence type="ECO:0000259" key="4">
    <source>
        <dbReference type="Pfam" id="PF08242"/>
    </source>
</evidence>
<evidence type="ECO:0000256" key="1">
    <source>
        <dbReference type="ARBA" id="ARBA00022603"/>
    </source>
</evidence>
<dbReference type="CDD" id="cd02440">
    <property type="entry name" value="AdoMet_MTases"/>
    <property type="match status" value="1"/>
</dbReference>
<accession>A0A842IBC0</accession>
<dbReference type="GO" id="GO:0032259">
    <property type="term" value="P:methylation"/>
    <property type="evidence" value="ECO:0007669"/>
    <property type="project" value="UniProtKB-KW"/>
</dbReference>
<keyword evidence="2 5" id="KW-0808">Transferase</keyword>
<dbReference type="InterPro" id="IPR013217">
    <property type="entry name" value="Methyltransf_12"/>
</dbReference>
<dbReference type="SUPFAM" id="SSF53335">
    <property type="entry name" value="S-adenosyl-L-methionine-dependent methyltransferases"/>
    <property type="match status" value="1"/>
</dbReference>
<sequence length="272" mass="29930">MTDPADLFTDPAERARILAEAQFGLDQIGPLIAALPAGARVLEVGCGTGFLLARMAAMRPDLGFTGLEPIGPGFAAFADTLARIKAAQTNVAIYHDGIETFSDARGFDLVFSVNVFEHVADWRQAVDNGMALLVTGGRKVILCPNYAIPYEPHFRIPIIGTPALTRRLFSRSIARIEAQSPGLWQSLNFISLPALRRHCRQNGHDIRFDANILPDMLLRLDTDPEFAQRQARIAGVARLLNRIGIVALLRRLPPVASPYMKAVLTRRSDRPR</sequence>
<dbReference type="PANTHER" id="PTHR43464:SF19">
    <property type="entry name" value="UBIQUINONE BIOSYNTHESIS O-METHYLTRANSFERASE, MITOCHONDRIAL"/>
    <property type="match status" value="1"/>
</dbReference>
<evidence type="ECO:0000313" key="5">
    <source>
        <dbReference type="EMBL" id="MBC2836288.1"/>
    </source>
</evidence>
<gene>
    <name evidence="5" type="ORF">H7F16_12285</name>
</gene>
<dbReference type="EMBL" id="JACLQD010000003">
    <property type="protein sequence ID" value="MBC2836288.1"/>
    <property type="molecule type" value="Genomic_DNA"/>
</dbReference>
<evidence type="ECO:0000256" key="3">
    <source>
        <dbReference type="ARBA" id="ARBA00022691"/>
    </source>
</evidence>
<dbReference type="Pfam" id="PF08242">
    <property type="entry name" value="Methyltransf_12"/>
    <property type="match status" value="1"/>
</dbReference>
<feature type="domain" description="Methyltransferase type 12" evidence="4">
    <location>
        <begin position="42"/>
        <end position="138"/>
    </location>
</feature>
<comment type="caution">
    <text evidence="5">The sequence shown here is derived from an EMBL/GenBank/DDBJ whole genome shotgun (WGS) entry which is preliminary data.</text>
</comment>
<proteinExistence type="predicted"/>
<dbReference type="RefSeq" id="WP_185797893.1">
    <property type="nucleotide sequence ID" value="NZ_JACLQD010000003.1"/>
</dbReference>
<dbReference type="PANTHER" id="PTHR43464">
    <property type="entry name" value="METHYLTRANSFERASE"/>
    <property type="match status" value="1"/>
</dbReference>
<dbReference type="GO" id="GO:0008168">
    <property type="term" value="F:methyltransferase activity"/>
    <property type="evidence" value="ECO:0007669"/>
    <property type="project" value="UniProtKB-KW"/>
</dbReference>
<protein>
    <submittedName>
        <fullName evidence="5">Class I SAM-dependent methyltransferase</fullName>
    </submittedName>
</protein>
<dbReference type="AlphaFoldDB" id="A0A842IBC0"/>
<reference evidence="5 6" key="1">
    <citation type="journal article" date="2017" name="Int. J. Syst. Evol. Microbiol.">
        <title>Gemmobacter straminiformis sp. nov., isolated from an artificial fountain.</title>
        <authorList>
            <person name="Kang J.Y."/>
            <person name="Kim M.J."/>
            <person name="Chun J."/>
            <person name="Son K.P."/>
            <person name="Jahng K.Y."/>
        </authorList>
    </citation>
    <scope>NUCLEOTIDE SEQUENCE [LARGE SCALE GENOMIC DNA]</scope>
    <source>
        <strain evidence="5 6">CAM-8</strain>
    </source>
</reference>
<dbReference type="InterPro" id="IPR029063">
    <property type="entry name" value="SAM-dependent_MTases_sf"/>
</dbReference>